<keyword evidence="1" id="KW-0472">Membrane</keyword>
<reference evidence="3" key="2">
    <citation type="submission" date="2022-03" db="EMBL/GenBank/DDBJ databases">
        <title>Draft title - Genomic analysis of global carrot germplasm unveils the trajectory of domestication and the origin of high carotenoid orange carrot.</title>
        <authorList>
            <person name="Iorizzo M."/>
            <person name="Ellison S."/>
            <person name="Senalik D."/>
            <person name="Macko-Podgorni A."/>
            <person name="Grzebelus D."/>
            <person name="Bostan H."/>
            <person name="Rolling W."/>
            <person name="Curaba J."/>
            <person name="Simon P."/>
        </authorList>
    </citation>
    <scope>NUCLEOTIDE SEQUENCE</scope>
    <source>
        <tissue evidence="3">Leaf</tissue>
    </source>
</reference>
<keyword evidence="4" id="KW-1185">Reference proteome</keyword>
<dbReference type="Proteomes" id="UP000077755">
    <property type="component" value="Chromosome 2"/>
</dbReference>
<evidence type="ECO:0000313" key="3">
    <source>
        <dbReference type="EMBL" id="WOG86268.1"/>
    </source>
</evidence>
<feature type="transmembrane region" description="Helical" evidence="1">
    <location>
        <begin position="28"/>
        <end position="45"/>
    </location>
</feature>
<keyword evidence="1" id="KW-0812">Transmembrane</keyword>
<keyword evidence="2" id="KW-0732">Signal</keyword>
<proteinExistence type="predicted"/>
<feature type="signal peptide" evidence="2">
    <location>
        <begin position="1"/>
        <end position="21"/>
    </location>
</feature>
<evidence type="ECO:0008006" key="5">
    <source>
        <dbReference type="Google" id="ProtNLM"/>
    </source>
</evidence>
<evidence type="ECO:0000256" key="1">
    <source>
        <dbReference type="SAM" id="Phobius"/>
    </source>
</evidence>
<feature type="chain" id="PRO_5042107793" description="Knottin scorpion toxin-like domain-containing protein" evidence="2">
    <location>
        <begin position="22"/>
        <end position="92"/>
    </location>
</feature>
<keyword evidence="1" id="KW-1133">Transmembrane helix</keyword>
<accession>A0AAF0WDH4</accession>
<gene>
    <name evidence="3" type="ORF">DCAR_0205469</name>
</gene>
<evidence type="ECO:0000256" key="2">
    <source>
        <dbReference type="SAM" id="SignalP"/>
    </source>
</evidence>
<sequence length="92" mass="10446">MGLAKLFIFIIILFTAMTTFASNTGNIFYFYISIIYPIGIIISSLDDMGKPYCFRQCQFYDPMRCNDDCVGKGFNRGFCTGGHENVCCCWSD</sequence>
<dbReference type="EMBL" id="CP093344">
    <property type="protein sequence ID" value="WOG86268.1"/>
    <property type="molecule type" value="Genomic_DNA"/>
</dbReference>
<evidence type="ECO:0000313" key="4">
    <source>
        <dbReference type="Proteomes" id="UP000077755"/>
    </source>
</evidence>
<protein>
    <recommendedName>
        <fullName evidence="5">Knottin scorpion toxin-like domain-containing protein</fullName>
    </recommendedName>
</protein>
<organism evidence="3 4">
    <name type="scientific">Daucus carota subsp. sativus</name>
    <name type="common">Carrot</name>
    <dbReference type="NCBI Taxonomy" id="79200"/>
    <lineage>
        <taxon>Eukaryota</taxon>
        <taxon>Viridiplantae</taxon>
        <taxon>Streptophyta</taxon>
        <taxon>Embryophyta</taxon>
        <taxon>Tracheophyta</taxon>
        <taxon>Spermatophyta</taxon>
        <taxon>Magnoliopsida</taxon>
        <taxon>eudicotyledons</taxon>
        <taxon>Gunneridae</taxon>
        <taxon>Pentapetalae</taxon>
        <taxon>asterids</taxon>
        <taxon>campanulids</taxon>
        <taxon>Apiales</taxon>
        <taxon>Apiaceae</taxon>
        <taxon>Apioideae</taxon>
        <taxon>Scandiceae</taxon>
        <taxon>Daucinae</taxon>
        <taxon>Daucus</taxon>
        <taxon>Daucus sect. Daucus</taxon>
    </lineage>
</organism>
<dbReference type="AlphaFoldDB" id="A0AAF0WDH4"/>
<name>A0AAF0WDH4_DAUCS</name>
<reference evidence="3" key="1">
    <citation type="journal article" date="2016" name="Nat. Genet.">
        <title>A high-quality carrot genome assembly provides new insights into carotenoid accumulation and asterid genome evolution.</title>
        <authorList>
            <person name="Iorizzo M."/>
            <person name="Ellison S."/>
            <person name="Senalik D."/>
            <person name="Zeng P."/>
            <person name="Satapoomin P."/>
            <person name="Huang J."/>
            <person name="Bowman M."/>
            <person name="Iovene M."/>
            <person name="Sanseverino W."/>
            <person name="Cavagnaro P."/>
            <person name="Yildiz M."/>
            <person name="Macko-Podgorni A."/>
            <person name="Moranska E."/>
            <person name="Grzebelus E."/>
            <person name="Grzebelus D."/>
            <person name="Ashrafi H."/>
            <person name="Zheng Z."/>
            <person name="Cheng S."/>
            <person name="Spooner D."/>
            <person name="Van Deynze A."/>
            <person name="Simon P."/>
        </authorList>
    </citation>
    <scope>NUCLEOTIDE SEQUENCE</scope>
    <source>
        <tissue evidence="3">Leaf</tissue>
    </source>
</reference>